<dbReference type="STRING" id="1121105.GCA_000421665_01578"/>
<dbReference type="NCBIfam" id="NF008277">
    <property type="entry name" value="PRK11055.1"/>
    <property type="match status" value="1"/>
</dbReference>
<dbReference type="InterPro" id="IPR047215">
    <property type="entry name" value="Galactose_mutarotase-like"/>
</dbReference>
<sequence>MNDYIEMLMGELNMLKEFFGTSRSGKRTHLYTLINKQGTQLVVSDFGAIIRKLIVRDKSDMSVDVVLGYESLEKYTTNYDTYFGATVGRVANRIKDGKFNLDGKKYTLDQNNDGNCLHSGFNGYHTRLWKVTDYRDSVISLSLTSPDKDQGFDGNLQLTVTFELTDHNELVVTYEGNSDKKTLFNPTNHTYFNLNGHKSGSILNHDLTIEADYFVPVGPNMIPTGDFQLVTDTPMDFRTETKIGKRLNDPFDQFVLTKGYDHHFVTKEGPDSHLGLKTIAHAKGDLSGIKMTVISDRPGVQLYTANFVSDELGKDGAEYQARDGFCLETQYAPDAINQTNFAKPIIFPNKKVVTQTIFKFNTTNESE</sequence>
<evidence type="ECO:0000256" key="3">
    <source>
        <dbReference type="ARBA" id="ARBA00006206"/>
    </source>
</evidence>
<protein>
    <recommendedName>
        <fullName evidence="5 8">Aldose 1-epimerase</fullName>
        <ecNumber evidence="4 8">5.1.3.3</ecNumber>
    </recommendedName>
</protein>
<gene>
    <name evidence="12" type="ORF">DIW15_04010</name>
</gene>
<evidence type="ECO:0000313" key="12">
    <source>
        <dbReference type="EMBL" id="HCS93857.1"/>
    </source>
</evidence>
<dbReference type="InterPro" id="IPR018052">
    <property type="entry name" value="Ald1_epimerase_CS"/>
</dbReference>
<proteinExistence type="inferred from homology"/>
<evidence type="ECO:0000256" key="6">
    <source>
        <dbReference type="ARBA" id="ARBA00023235"/>
    </source>
</evidence>
<accession>A0A3D4S4X2</accession>
<dbReference type="EC" id="5.1.3.3" evidence="4 8"/>
<dbReference type="PROSITE" id="PS00545">
    <property type="entry name" value="ALDOSE_1_EPIMERASE"/>
    <property type="match status" value="1"/>
</dbReference>
<evidence type="ECO:0000256" key="9">
    <source>
        <dbReference type="PIRSR" id="PIRSR005096-1"/>
    </source>
</evidence>
<comment type="pathway">
    <text evidence="2 8">Carbohydrate metabolism; hexose metabolism.</text>
</comment>
<dbReference type="Proteomes" id="UP000262195">
    <property type="component" value="Unassembled WGS sequence"/>
</dbReference>
<keyword evidence="7 8" id="KW-0119">Carbohydrate metabolism</keyword>
<evidence type="ECO:0000256" key="10">
    <source>
        <dbReference type="PIRSR" id="PIRSR005096-2"/>
    </source>
</evidence>
<evidence type="ECO:0000256" key="4">
    <source>
        <dbReference type="ARBA" id="ARBA00013185"/>
    </source>
</evidence>
<reference evidence="12 13" key="1">
    <citation type="journal article" date="2018" name="Nat. Biotechnol.">
        <title>A standardized bacterial taxonomy based on genome phylogeny substantially revises the tree of life.</title>
        <authorList>
            <person name="Parks D.H."/>
            <person name="Chuvochina M."/>
            <person name="Waite D.W."/>
            <person name="Rinke C."/>
            <person name="Skarshewski A."/>
            <person name="Chaumeil P.A."/>
            <person name="Hugenholtz P."/>
        </authorList>
    </citation>
    <scope>NUCLEOTIDE SEQUENCE [LARGE SCALE GENOMIC DNA]</scope>
    <source>
        <strain evidence="12">UBA11306</strain>
    </source>
</reference>
<dbReference type="UniPathway" id="UPA00242"/>
<evidence type="ECO:0000256" key="7">
    <source>
        <dbReference type="ARBA" id="ARBA00023277"/>
    </source>
</evidence>
<dbReference type="GO" id="GO:0006006">
    <property type="term" value="P:glucose metabolic process"/>
    <property type="evidence" value="ECO:0007669"/>
    <property type="project" value="TreeGrafter"/>
</dbReference>
<dbReference type="CDD" id="cd09019">
    <property type="entry name" value="galactose_mutarotase_like"/>
    <property type="match status" value="1"/>
</dbReference>
<feature type="binding site" evidence="11">
    <location>
        <begin position="92"/>
        <end position="93"/>
    </location>
    <ligand>
        <name>beta-D-galactose</name>
        <dbReference type="ChEBI" id="CHEBI:27667"/>
    </ligand>
</feature>
<evidence type="ECO:0000256" key="2">
    <source>
        <dbReference type="ARBA" id="ARBA00005028"/>
    </source>
</evidence>
<dbReference type="InterPro" id="IPR014718">
    <property type="entry name" value="GH-type_carb-bd"/>
</dbReference>
<comment type="similarity">
    <text evidence="3 8">Belongs to the aldose epimerase family.</text>
</comment>
<dbReference type="GO" id="GO:0033499">
    <property type="term" value="P:galactose catabolic process via UDP-galactose, Leloir pathway"/>
    <property type="evidence" value="ECO:0007669"/>
    <property type="project" value="TreeGrafter"/>
</dbReference>
<evidence type="ECO:0000256" key="1">
    <source>
        <dbReference type="ARBA" id="ARBA00001614"/>
    </source>
</evidence>
<evidence type="ECO:0000256" key="11">
    <source>
        <dbReference type="PIRSR" id="PIRSR005096-3"/>
    </source>
</evidence>
<dbReference type="SUPFAM" id="SSF74650">
    <property type="entry name" value="Galactose mutarotase-like"/>
    <property type="match status" value="1"/>
</dbReference>
<feature type="binding site" evidence="10">
    <location>
        <position position="261"/>
    </location>
    <ligand>
        <name>beta-D-galactose</name>
        <dbReference type="ChEBI" id="CHEBI:27667"/>
    </ligand>
</feature>
<feature type="active site" description="Proton acceptor" evidence="9">
    <location>
        <position position="328"/>
    </location>
</feature>
<dbReference type="InterPro" id="IPR008183">
    <property type="entry name" value="Aldose_1/G6P_1-epimerase"/>
</dbReference>
<dbReference type="GO" id="GO:0030246">
    <property type="term" value="F:carbohydrate binding"/>
    <property type="evidence" value="ECO:0007669"/>
    <property type="project" value="InterPro"/>
</dbReference>
<organism evidence="12 13">
    <name type="scientific">Bavariicoccus seileri</name>
    <dbReference type="NCBI Taxonomy" id="549685"/>
    <lineage>
        <taxon>Bacteria</taxon>
        <taxon>Bacillati</taxon>
        <taxon>Bacillota</taxon>
        <taxon>Bacilli</taxon>
        <taxon>Lactobacillales</taxon>
        <taxon>Enterococcaceae</taxon>
        <taxon>Bavariicoccus</taxon>
    </lineage>
</organism>
<dbReference type="AlphaFoldDB" id="A0A3D4S4X2"/>
<dbReference type="PIRSF" id="PIRSF005096">
    <property type="entry name" value="GALM"/>
    <property type="match status" value="1"/>
</dbReference>
<dbReference type="GO" id="GO:0004034">
    <property type="term" value="F:aldose 1-epimerase activity"/>
    <property type="evidence" value="ECO:0007669"/>
    <property type="project" value="UniProtKB-EC"/>
</dbReference>
<name>A0A3D4S4X2_9ENTE</name>
<dbReference type="PANTHER" id="PTHR10091">
    <property type="entry name" value="ALDOSE-1-EPIMERASE"/>
    <property type="match status" value="1"/>
</dbReference>
<dbReference type="InterPro" id="IPR011013">
    <property type="entry name" value="Gal_mutarotase_sf_dom"/>
</dbReference>
<dbReference type="InterPro" id="IPR015443">
    <property type="entry name" value="Aldose_1-epimerase"/>
</dbReference>
<dbReference type="Gene3D" id="2.70.98.10">
    <property type="match status" value="1"/>
</dbReference>
<evidence type="ECO:0000256" key="5">
    <source>
        <dbReference type="ARBA" id="ARBA00014165"/>
    </source>
</evidence>
<comment type="catalytic activity">
    <reaction evidence="1 8">
        <text>alpha-D-glucose = beta-D-glucose</text>
        <dbReference type="Rhea" id="RHEA:10264"/>
        <dbReference type="ChEBI" id="CHEBI:15903"/>
        <dbReference type="ChEBI" id="CHEBI:17925"/>
        <dbReference type="EC" id="5.1.3.3"/>
    </reaction>
</comment>
<comment type="caution">
    <text evidence="12">The sequence shown here is derived from an EMBL/GenBank/DDBJ whole genome shotgun (WGS) entry which is preliminary data.</text>
</comment>
<evidence type="ECO:0000313" key="13">
    <source>
        <dbReference type="Proteomes" id="UP000262195"/>
    </source>
</evidence>
<dbReference type="Pfam" id="PF01263">
    <property type="entry name" value="Aldose_epim"/>
    <property type="match status" value="1"/>
</dbReference>
<feature type="active site" description="Proton donor" evidence="9">
    <location>
        <position position="189"/>
    </location>
</feature>
<dbReference type="EMBL" id="DQHO01000025">
    <property type="protein sequence ID" value="HCS93857.1"/>
    <property type="molecule type" value="Genomic_DNA"/>
</dbReference>
<evidence type="ECO:0000256" key="8">
    <source>
        <dbReference type="PIRNR" id="PIRNR005096"/>
    </source>
</evidence>
<dbReference type="PANTHER" id="PTHR10091:SF0">
    <property type="entry name" value="GALACTOSE MUTAROTASE"/>
    <property type="match status" value="1"/>
</dbReference>
<keyword evidence="6 8" id="KW-0413">Isomerase</keyword>
<feature type="binding site" evidence="11">
    <location>
        <begin position="189"/>
        <end position="191"/>
    </location>
    <ligand>
        <name>beta-D-galactose</name>
        <dbReference type="ChEBI" id="CHEBI:27667"/>
    </ligand>
</feature>